<feature type="domain" description="DUF1653" evidence="1">
    <location>
        <begin position="7"/>
        <end position="62"/>
    </location>
</feature>
<evidence type="ECO:0000313" key="3">
    <source>
        <dbReference type="Proteomes" id="UP001275436"/>
    </source>
</evidence>
<comment type="caution">
    <text evidence="2">The sequence shown here is derived from an EMBL/GenBank/DDBJ whole genome shotgun (WGS) entry which is preliminary data.</text>
</comment>
<accession>A0ABQ5TJU0</accession>
<organism evidence="2 3">
    <name type="scientific">Oceanobacillus kimchii</name>
    <dbReference type="NCBI Taxonomy" id="746691"/>
    <lineage>
        <taxon>Bacteria</taxon>
        <taxon>Bacillati</taxon>
        <taxon>Bacillota</taxon>
        <taxon>Bacilli</taxon>
        <taxon>Bacillales</taxon>
        <taxon>Bacillaceae</taxon>
        <taxon>Oceanobacillus</taxon>
    </lineage>
</organism>
<dbReference type="Pfam" id="PF07866">
    <property type="entry name" value="DUF1653"/>
    <property type="match status" value="1"/>
</dbReference>
<gene>
    <name evidence="2" type="ORF">MACH08_20540</name>
</gene>
<sequence>MKTVLCKHYKGGYYNLLMNGTHTETGEDVVVYEDSEGRRWIRPAEMFHGEVKVDGKMVPRFELIGTFGDFK</sequence>
<proteinExistence type="predicted"/>
<keyword evidence="3" id="KW-1185">Reference proteome</keyword>
<dbReference type="EMBL" id="BSKO01000001">
    <property type="protein sequence ID" value="GLO66270.1"/>
    <property type="molecule type" value="Genomic_DNA"/>
</dbReference>
<dbReference type="InterPro" id="IPR023387">
    <property type="entry name" value="DUF1653-like_dom"/>
</dbReference>
<protein>
    <recommendedName>
        <fullName evidence="1">DUF1653 domain-containing protein</fullName>
    </recommendedName>
</protein>
<dbReference type="Gene3D" id="2.30.30.320">
    <property type="entry name" value="DUF1653-like domain"/>
    <property type="match status" value="1"/>
</dbReference>
<name>A0ABQ5TJU0_9BACI</name>
<dbReference type="InterPro" id="IPR037135">
    <property type="entry name" value="DUF1653-like_dom_sf"/>
</dbReference>
<dbReference type="Proteomes" id="UP001275436">
    <property type="component" value="Unassembled WGS sequence"/>
</dbReference>
<evidence type="ECO:0000259" key="1">
    <source>
        <dbReference type="Pfam" id="PF07866"/>
    </source>
</evidence>
<dbReference type="RefSeq" id="WP_317958144.1">
    <property type="nucleotide sequence ID" value="NZ_BSKO01000001.1"/>
</dbReference>
<evidence type="ECO:0000313" key="2">
    <source>
        <dbReference type="EMBL" id="GLO66270.1"/>
    </source>
</evidence>
<reference evidence="2 3" key="1">
    <citation type="submission" date="2023-02" db="EMBL/GenBank/DDBJ databases">
        <title>Oceanobacillus kimchii IFOP_LL358 isolated form Alexandrium catenella lab strain.</title>
        <authorList>
            <person name="Gajardo G."/>
            <person name="Ueki S."/>
            <person name="Maruyama F."/>
        </authorList>
    </citation>
    <scope>NUCLEOTIDE SEQUENCE [LARGE SCALE GENOMIC DNA]</scope>
    <source>
        <strain evidence="2 3">IFOP_LL358</strain>
    </source>
</reference>